<feature type="transmembrane region" description="Helical" evidence="1">
    <location>
        <begin position="28"/>
        <end position="45"/>
    </location>
</feature>
<organism evidence="2 3">
    <name type="scientific">Perspicuibacillus lycopersici</name>
    <dbReference type="NCBI Taxonomy" id="1325689"/>
    <lineage>
        <taxon>Bacteria</taxon>
        <taxon>Bacillati</taxon>
        <taxon>Bacillota</taxon>
        <taxon>Bacilli</taxon>
        <taxon>Bacillales</taxon>
        <taxon>Bacillaceae</taxon>
        <taxon>Perspicuibacillus</taxon>
    </lineage>
</organism>
<keyword evidence="1" id="KW-0472">Membrane</keyword>
<dbReference type="InterPro" id="IPR048147">
    <property type="entry name" value="CBO0543-like"/>
</dbReference>
<dbReference type="EMBL" id="JAOUSF010000002">
    <property type="protein sequence ID" value="MCU9613224.1"/>
    <property type="molecule type" value="Genomic_DNA"/>
</dbReference>
<dbReference type="RefSeq" id="WP_263072434.1">
    <property type="nucleotide sequence ID" value="NZ_JAOUSF010000002.1"/>
</dbReference>
<feature type="transmembrane region" description="Helical" evidence="1">
    <location>
        <begin position="89"/>
        <end position="108"/>
    </location>
</feature>
<keyword evidence="3" id="KW-1185">Reference proteome</keyword>
<dbReference type="NCBIfam" id="NF041644">
    <property type="entry name" value="CBO0543_fam"/>
    <property type="match status" value="1"/>
</dbReference>
<feature type="transmembrane region" description="Helical" evidence="1">
    <location>
        <begin position="120"/>
        <end position="142"/>
    </location>
</feature>
<evidence type="ECO:0000313" key="3">
    <source>
        <dbReference type="Proteomes" id="UP001209318"/>
    </source>
</evidence>
<dbReference type="AlphaFoldDB" id="A0AAE3LQ93"/>
<proteinExistence type="predicted"/>
<reference evidence="2" key="1">
    <citation type="submission" date="2022-10" db="EMBL/GenBank/DDBJ databases">
        <title>Description of Fervidibacillus gen. nov. in the family Fervidibacillaceae fam. nov. with two species, Fervidibacillus albus sp. nov., and Fervidibacillus halotolerans sp. nov., isolated from tidal flat sediments.</title>
        <authorList>
            <person name="Kwon K.K."/>
            <person name="Yang S.-H."/>
        </authorList>
    </citation>
    <scope>NUCLEOTIDE SEQUENCE</scope>
    <source>
        <strain evidence="2">JCM 19140</strain>
    </source>
</reference>
<accession>A0AAE3LQ93</accession>
<gene>
    <name evidence="2" type="ORF">OEV98_06620</name>
</gene>
<feature type="transmembrane region" description="Helical" evidence="1">
    <location>
        <begin position="154"/>
        <end position="173"/>
    </location>
</feature>
<protein>
    <submittedName>
        <fullName evidence="2">Uncharacterized protein</fullName>
    </submittedName>
</protein>
<name>A0AAE3LQ93_9BACI</name>
<evidence type="ECO:0000256" key="1">
    <source>
        <dbReference type="SAM" id="Phobius"/>
    </source>
</evidence>
<keyword evidence="1" id="KW-1133">Transmembrane helix</keyword>
<comment type="caution">
    <text evidence="2">The sequence shown here is derived from an EMBL/GenBank/DDBJ whole genome shotgun (WGS) entry which is preliminary data.</text>
</comment>
<sequence>MLEHIRVLEDKLYKIELDDWIKNEVFTWEWWILLCFFVLPWVLWWRLAKREAYVEAFLFGILVLFITTILDIIGLRFNFWEYPTVLLPVLPKGFPFDFSMVPVAYMFIYQYTKTWKAFSLLLLVMALLYAFVGEPFCLWTDLVAYDKWHLLNSFIYYLIIGIFIRYFLLKMVAYQNSSG</sequence>
<keyword evidence="1" id="KW-0812">Transmembrane</keyword>
<dbReference type="Proteomes" id="UP001209318">
    <property type="component" value="Unassembled WGS sequence"/>
</dbReference>
<evidence type="ECO:0000313" key="2">
    <source>
        <dbReference type="EMBL" id="MCU9613224.1"/>
    </source>
</evidence>
<feature type="transmembrane region" description="Helical" evidence="1">
    <location>
        <begin position="57"/>
        <end position="77"/>
    </location>
</feature>